<keyword evidence="3" id="KW-0999">Mitochondrion inner membrane</keyword>
<keyword evidence="2" id="KW-0812">Transmembrane</keyword>
<dbReference type="InterPro" id="IPR044202">
    <property type="entry name" value="LETM1/MDM38-like"/>
</dbReference>
<comment type="caution">
    <text evidence="10">The sequence shown here is derived from an EMBL/GenBank/DDBJ whole genome shotgun (WGS) entry which is preliminary data.</text>
</comment>
<dbReference type="PANTHER" id="PTHR14009:SF6">
    <property type="entry name" value="LETM1 RBD DOMAIN-CONTAINING PROTEIN"/>
    <property type="match status" value="1"/>
</dbReference>
<dbReference type="InterPro" id="IPR033122">
    <property type="entry name" value="LETM1-like_RBD"/>
</dbReference>
<dbReference type="OrthoDB" id="73691at2759"/>
<evidence type="ECO:0000256" key="6">
    <source>
        <dbReference type="ARBA" id="ARBA00023136"/>
    </source>
</evidence>
<evidence type="ECO:0000256" key="2">
    <source>
        <dbReference type="ARBA" id="ARBA00022692"/>
    </source>
</evidence>
<evidence type="ECO:0000313" key="10">
    <source>
        <dbReference type="EMBL" id="OGE54618.1"/>
    </source>
</evidence>
<accession>A0A1F5LN30</accession>
<name>A0A1F5LN30_PENAI</name>
<dbReference type="GeneID" id="34575383"/>
<evidence type="ECO:0000313" key="11">
    <source>
        <dbReference type="Proteomes" id="UP000177622"/>
    </source>
</evidence>
<organism evidence="10 11">
    <name type="scientific">Penicillium arizonense</name>
    <dbReference type="NCBI Taxonomy" id="1835702"/>
    <lineage>
        <taxon>Eukaryota</taxon>
        <taxon>Fungi</taxon>
        <taxon>Dikarya</taxon>
        <taxon>Ascomycota</taxon>
        <taxon>Pezizomycotina</taxon>
        <taxon>Eurotiomycetes</taxon>
        <taxon>Eurotiomycetidae</taxon>
        <taxon>Eurotiales</taxon>
        <taxon>Aspergillaceae</taxon>
        <taxon>Penicillium</taxon>
    </lineage>
</organism>
<dbReference type="GO" id="GO:0030003">
    <property type="term" value="P:intracellular monoatomic cation homeostasis"/>
    <property type="evidence" value="ECO:0007669"/>
    <property type="project" value="TreeGrafter"/>
</dbReference>
<feature type="region of interest" description="Disordered" evidence="8">
    <location>
        <begin position="52"/>
        <end position="87"/>
    </location>
</feature>
<comment type="subcellular location">
    <subcellularLocation>
        <location evidence="1">Mitochondrion inner membrane</location>
        <topology evidence="1">Single-pass membrane protein</topology>
    </subcellularLocation>
</comment>
<protein>
    <recommendedName>
        <fullName evidence="9">Letm1 RBD domain-containing protein</fullName>
    </recommendedName>
</protein>
<sequence>MLSSFTSHFLMASIARSRGIHASLQPWSNSNFHYQVRSQLQPVCVRPSQLFSTSASSQQSRRPSPSSPSSSVSSTTIVTAPSKNEVNAPSSTFPAEIVTPAPISPSAGLPDKLKRFVEIGRTYLTFYKTGLKNVYRNYRISIPLRKELGLSVYLPVSPPRTVSHNNANAPSIRKESRLGRAQFQLVCRSARDVRRMIPFTMILIVCGEFTPLIVPIFGSAITPATCRVPSQVEKERDSATKRKIAALDVHVTASKDNSLNLLRSSSDEQLHLLAKQFADPAWAASADPASVLRAAAVFGLVKRHDRAAGTLLAGMIYRPRLARHVEYLAIDDGMIRAGGGVRAMNAAEVRIAVEERGGVDVSARAKDRSQAENVERRWLEQWLAIRGGSPKSKKQ</sequence>
<keyword evidence="11" id="KW-1185">Reference proteome</keyword>
<dbReference type="EMBL" id="LXJU01000006">
    <property type="protein sequence ID" value="OGE54618.1"/>
    <property type="molecule type" value="Genomic_DNA"/>
</dbReference>
<dbReference type="Proteomes" id="UP000177622">
    <property type="component" value="Unassembled WGS sequence"/>
</dbReference>
<proteinExistence type="predicted"/>
<reference evidence="10 11" key="1">
    <citation type="journal article" date="2016" name="Sci. Rep.">
        <title>Penicillium arizonense, a new, genome sequenced fungal species, reveals a high chemical diversity in secreted metabolites.</title>
        <authorList>
            <person name="Grijseels S."/>
            <person name="Nielsen J.C."/>
            <person name="Randelovic M."/>
            <person name="Nielsen J."/>
            <person name="Nielsen K.F."/>
            <person name="Workman M."/>
            <person name="Frisvad J.C."/>
        </authorList>
    </citation>
    <scope>NUCLEOTIDE SEQUENCE [LARGE SCALE GENOMIC DNA]</scope>
    <source>
        <strain evidence="10 11">CBS 141311</strain>
    </source>
</reference>
<evidence type="ECO:0000256" key="5">
    <source>
        <dbReference type="ARBA" id="ARBA00023128"/>
    </source>
</evidence>
<gene>
    <name evidence="10" type="ORF">PENARI_c006G11786</name>
</gene>
<dbReference type="PANTHER" id="PTHR14009">
    <property type="entry name" value="LEUCINE ZIPPER-EF-HAND CONTAINING TRANSMEMBRANE PROTEIN"/>
    <property type="match status" value="1"/>
</dbReference>
<evidence type="ECO:0000256" key="8">
    <source>
        <dbReference type="SAM" id="MobiDB-lite"/>
    </source>
</evidence>
<evidence type="ECO:0000256" key="3">
    <source>
        <dbReference type="ARBA" id="ARBA00022792"/>
    </source>
</evidence>
<dbReference type="RefSeq" id="XP_022490051.1">
    <property type="nucleotide sequence ID" value="XM_022630649.1"/>
</dbReference>
<feature type="compositionally biased region" description="Low complexity" evidence="8">
    <location>
        <begin position="52"/>
        <end position="82"/>
    </location>
</feature>
<keyword evidence="4" id="KW-1133">Transmembrane helix</keyword>
<evidence type="ECO:0000256" key="1">
    <source>
        <dbReference type="ARBA" id="ARBA00004434"/>
    </source>
</evidence>
<dbReference type="GO" id="GO:0043022">
    <property type="term" value="F:ribosome binding"/>
    <property type="evidence" value="ECO:0007669"/>
    <property type="project" value="InterPro"/>
</dbReference>
<evidence type="ECO:0000256" key="7">
    <source>
        <dbReference type="PROSITE-ProRule" id="PRU01094"/>
    </source>
</evidence>
<evidence type="ECO:0000259" key="9">
    <source>
        <dbReference type="PROSITE" id="PS51758"/>
    </source>
</evidence>
<keyword evidence="5 7" id="KW-0496">Mitochondrion</keyword>
<dbReference type="AlphaFoldDB" id="A0A1F5LN30"/>
<evidence type="ECO:0000256" key="4">
    <source>
        <dbReference type="ARBA" id="ARBA00022989"/>
    </source>
</evidence>
<dbReference type="GO" id="GO:0005743">
    <property type="term" value="C:mitochondrial inner membrane"/>
    <property type="evidence" value="ECO:0007669"/>
    <property type="project" value="UniProtKB-SubCell"/>
</dbReference>
<dbReference type="PROSITE" id="PS51758">
    <property type="entry name" value="LETM1_RBD"/>
    <property type="match status" value="1"/>
</dbReference>
<keyword evidence="6" id="KW-0472">Membrane</keyword>
<feature type="domain" description="Letm1 RBD" evidence="9">
    <location>
        <begin position="224"/>
        <end position="395"/>
    </location>
</feature>